<evidence type="ECO:0000313" key="2">
    <source>
        <dbReference type="EMBL" id="ORM72166.1"/>
    </source>
</evidence>
<evidence type="ECO:0000313" key="3">
    <source>
        <dbReference type="Proteomes" id="UP000193558"/>
    </source>
</evidence>
<dbReference type="Proteomes" id="UP000193558">
    <property type="component" value="Unassembled WGS sequence"/>
</dbReference>
<keyword evidence="1" id="KW-0732">Signal</keyword>
<protein>
    <recommendedName>
        <fullName evidence="4">Entry exclusion protein 2</fullName>
    </recommendedName>
</protein>
<proteinExistence type="predicted"/>
<reference evidence="2 3" key="1">
    <citation type="journal article" date="2017" name="Antonie Van Leeuwenhoek">
        <title>Phylogenomic resolution of the bacterial genus Pantoea and its relationship with Erwinia and Tatumella.</title>
        <authorList>
            <person name="Palmer M."/>
            <person name="Steenkamp E.T."/>
            <person name="Coetzee M.P."/>
            <person name="Chan W.Y."/>
            <person name="van Zyl E."/>
            <person name="De Maayer P."/>
            <person name="Coutinho T.A."/>
            <person name="Blom J."/>
            <person name="Smits T.H."/>
            <person name="Duffy B."/>
            <person name="Venter S.N."/>
        </authorList>
    </citation>
    <scope>NUCLEOTIDE SEQUENCE [LARGE SCALE GENOMIC DNA]</scope>
    <source>
        <strain evidence="2 3">LMG 26275</strain>
    </source>
</reference>
<dbReference type="RefSeq" id="WP_084931988.1">
    <property type="nucleotide sequence ID" value="NZ_MLFR01000001.1"/>
</dbReference>
<dbReference type="AlphaFoldDB" id="A0A1X1D699"/>
<feature type="chain" id="PRO_5012168157" description="Entry exclusion protein 2" evidence="1">
    <location>
        <begin position="25"/>
        <end position="140"/>
    </location>
</feature>
<gene>
    <name evidence="2" type="ORF">HA51_03735</name>
</gene>
<evidence type="ECO:0000256" key="1">
    <source>
        <dbReference type="SAM" id="SignalP"/>
    </source>
</evidence>
<dbReference type="PROSITE" id="PS51257">
    <property type="entry name" value="PROKAR_LIPOPROTEIN"/>
    <property type="match status" value="1"/>
</dbReference>
<name>A0A1X1D699_9GAMM</name>
<dbReference type="EMBL" id="MLFR01000001">
    <property type="protein sequence ID" value="ORM72166.1"/>
    <property type="molecule type" value="Genomic_DNA"/>
</dbReference>
<accession>A0A1X1D699</accession>
<evidence type="ECO:0008006" key="4">
    <source>
        <dbReference type="Google" id="ProtNLM"/>
    </source>
</evidence>
<organism evidence="2 3">
    <name type="scientific">Pantoea rwandensis</name>
    <dbReference type="NCBI Taxonomy" id="1076550"/>
    <lineage>
        <taxon>Bacteria</taxon>
        <taxon>Pseudomonadati</taxon>
        <taxon>Pseudomonadota</taxon>
        <taxon>Gammaproteobacteria</taxon>
        <taxon>Enterobacterales</taxon>
        <taxon>Erwiniaceae</taxon>
        <taxon>Pantoea</taxon>
    </lineage>
</organism>
<comment type="caution">
    <text evidence="2">The sequence shown here is derived from an EMBL/GenBank/DDBJ whole genome shotgun (WGS) entry which is preliminary data.</text>
</comment>
<dbReference type="NCBIfam" id="NF033828">
    <property type="entry name" value="entry_exc2_fam"/>
    <property type="match status" value="1"/>
</dbReference>
<dbReference type="OrthoDB" id="6566247at2"/>
<sequence length="140" mass="16015">MNKFERFSLIAVFPFLLLSGCAQNQTSAQRHANHFIMATAEDSSGPNFRLNTADSARMTTPFFEQFWQQGKKDRDAGLAKKDIAQRMTYFQSVEFTNEVRGKSRFAGSDYNQDSSISPLWRREMSNAVIETYMDGYNGIK</sequence>
<feature type="signal peptide" evidence="1">
    <location>
        <begin position="1"/>
        <end position="24"/>
    </location>
</feature>